<dbReference type="OrthoDB" id="6311191at2"/>
<evidence type="ECO:0000256" key="1">
    <source>
        <dbReference type="SAM" id="Phobius"/>
    </source>
</evidence>
<dbReference type="Proteomes" id="UP000306719">
    <property type="component" value="Unassembled WGS sequence"/>
</dbReference>
<keyword evidence="1" id="KW-1133">Transmembrane helix</keyword>
<dbReference type="AlphaFoldDB" id="A0A5S3WPP9"/>
<feature type="transmembrane region" description="Helical" evidence="1">
    <location>
        <begin position="12"/>
        <end position="30"/>
    </location>
</feature>
<feature type="transmembrane region" description="Helical" evidence="1">
    <location>
        <begin position="42"/>
        <end position="62"/>
    </location>
</feature>
<sequence>MEPENEEHKIALVISKATALCVLYYAVYFFSEKVTVYLHDSFNHSTFFIVCFIKLTFLYKIIAAPLFFRRKNKIYSLALYFYGGIGCALLYGSYLRENLDVSTEMGAFFYHSTYLALTFLIEIKEEKLT</sequence>
<keyword evidence="1" id="KW-0472">Membrane</keyword>
<dbReference type="EMBL" id="PNCJ01000061">
    <property type="protein sequence ID" value="TMP30626.1"/>
    <property type="molecule type" value="Genomic_DNA"/>
</dbReference>
<evidence type="ECO:0000313" key="2">
    <source>
        <dbReference type="EMBL" id="TMP30626.1"/>
    </source>
</evidence>
<accession>A0A5S3WPP9</accession>
<feature type="transmembrane region" description="Helical" evidence="1">
    <location>
        <begin position="74"/>
        <end position="95"/>
    </location>
</feature>
<reference evidence="3" key="2">
    <citation type="submission" date="2019-06" db="EMBL/GenBank/DDBJ databases">
        <title>Co-occurence of chitin degradation, pigmentation and bioactivity in marine Pseudoalteromonas.</title>
        <authorList>
            <person name="Sonnenschein E.C."/>
            <person name="Bech P.K."/>
        </authorList>
    </citation>
    <scope>NUCLEOTIDE SEQUENCE [LARGE SCALE GENOMIC DNA]</scope>
    <source>
        <strain evidence="3">S2599</strain>
    </source>
</reference>
<organism evidence="2 3">
    <name type="scientific">Pseudoalteromonas rubra</name>
    <dbReference type="NCBI Taxonomy" id="43658"/>
    <lineage>
        <taxon>Bacteria</taxon>
        <taxon>Pseudomonadati</taxon>
        <taxon>Pseudomonadota</taxon>
        <taxon>Gammaproteobacteria</taxon>
        <taxon>Alteromonadales</taxon>
        <taxon>Pseudoalteromonadaceae</taxon>
        <taxon>Pseudoalteromonas</taxon>
    </lineage>
</organism>
<gene>
    <name evidence="2" type="ORF">CWB98_23165</name>
</gene>
<comment type="caution">
    <text evidence="2">The sequence shown here is derived from an EMBL/GenBank/DDBJ whole genome shotgun (WGS) entry which is preliminary data.</text>
</comment>
<evidence type="ECO:0000313" key="3">
    <source>
        <dbReference type="Proteomes" id="UP000306719"/>
    </source>
</evidence>
<protein>
    <submittedName>
        <fullName evidence="2">Uncharacterized protein</fullName>
    </submittedName>
</protein>
<dbReference type="RefSeq" id="WP_138546920.1">
    <property type="nucleotide sequence ID" value="NZ_PNCJ01000061.1"/>
</dbReference>
<feature type="transmembrane region" description="Helical" evidence="1">
    <location>
        <begin position="107"/>
        <end position="123"/>
    </location>
</feature>
<keyword evidence="1" id="KW-0812">Transmembrane</keyword>
<reference evidence="2 3" key="1">
    <citation type="submission" date="2018-01" db="EMBL/GenBank/DDBJ databases">
        <authorList>
            <person name="Paulsen S."/>
            <person name="Gram L.K."/>
        </authorList>
    </citation>
    <scope>NUCLEOTIDE SEQUENCE [LARGE SCALE GENOMIC DNA]</scope>
    <source>
        <strain evidence="2 3">S2599</strain>
    </source>
</reference>
<name>A0A5S3WPP9_9GAMM</name>
<proteinExistence type="predicted"/>